<comment type="caution">
    <text evidence="1">The sequence shown here is derived from an EMBL/GenBank/DDBJ whole genome shotgun (WGS) entry which is preliminary data.</text>
</comment>
<dbReference type="Proteomes" id="UP000777438">
    <property type="component" value="Unassembled WGS sequence"/>
</dbReference>
<dbReference type="AlphaFoldDB" id="A0A9P9APG0"/>
<organism evidence="1 2">
    <name type="scientific">Thelonectria olida</name>
    <dbReference type="NCBI Taxonomy" id="1576542"/>
    <lineage>
        <taxon>Eukaryota</taxon>
        <taxon>Fungi</taxon>
        <taxon>Dikarya</taxon>
        <taxon>Ascomycota</taxon>
        <taxon>Pezizomycotina</taxon>
        <taxon>Sordariomycetes</taxon>
        <taxon>Hypocreomycetidae</taxon>
        <taxon>Hypocreales</taxon>
        <taxon>Nectriaceae</taxon>
        <taxon>Thelonectria</taxon>
    </lineage>
</organism>
<proteinExistence type="predicted"/>
<gene>
    <name evidence="1" type="ORF">B0T10DRAFT_269889</name>
</gene>
<evidence type="ECO:0000313" key="2">
    <source>
        <dbReference type="Proteomes" id="UP000777438"/>
    </source>
</evidence>
<protein>
    <recommendedName>
        <fullName evidence="3">Fungal N-terminal domain-containing protein</fullName>
    </recommendedName>
</protein>
<reference evidence="1 2" key="1">
    <citation type="journal article" date="2021" name="Nat. Commun.">
        <title>Genetic determinants of endophytism in the Arabidopsis root mycobiome.</title>
        <authorList>
            <person name="Mesny F."/>
            <person name="Miyauchi S."/>
            <person name="Thiergart T."/>
            <person name="Pickel B."/>
            <person name="Atanasova L."/>
            <person name="Karlsson M."/>
            <person name="Huettel B."/>
            <person name="Barry K.W."/>
            <person name="Haridas S."/>
            <person name="Chen C."/>
            <person name="Bauer D."/>
            <person name="Andreopoulos W."/>
            <person name="Pangilinan J."/>
            <person name="LaButti K."/>
            <person name="Riley R."/>
            <person name="Lipzen A."/>
            <person name="Clum A."/>
            <person name="Drula E."/>
            <person name="Henrissat B."/>
            <person name="Kohler A."/>
            <person name="Grigoriev I.V."/>
            <person name="Martin F.M."/>
            <person name="Hacquard S."/>
        </authorList>
    </citation>
    <scope>NUCLEOTIDE SEQUENCE [LARGE SCALE GENOMIC DNA]</scope>
    <source>
        <strain evidence="1 2">MPI-CAGE-CH-0241</strain>
    </source>
</reference>
<evidence type="ECO:0000313" key="1">
    <source>
        <dbReference type="EMBL" id="KAH6893293.1"/>
    </source>
</evidence>
<sequence length="263" mass="29164">MASSDASSGVLKAATLAKESAQAVVDIIDDFTVAPPELDTSREHLEKTRSALTTLTARLTDTSESAERLPPLLQQLDLYDPLYSIKRICQDFRHSILTNGVDSRVSENEADRDLSIQKFNTELSSVHHTFTAVLVSINLIITSQSTSDQLDIQFSVQEADLVATMEHLVQGRRALKTTRQDSRIIVELQDLCRRTTEATKASHTKQTFGKMTLDKSWGMQGIVGPAQKGVEQTFGDMKGTENSRAFQGQIDTASFSLLFQERR</sequence>
<evidence type="ECO:0008006" key="3">
    <source>
        <dbReference type="Google" id="ProtNLM"/>
    </source>
</evidence>
<accession>A0A9P9APG0</accession>
<dbReference type="OrthoDB" id="5068804at2759"/>
<keyword evidence="2" id="KW-1185">Reference proteome</keyword>
<dbReference type="EMBL" id="JAGPYM010000006">
    <property type="protein sequence ID" value="KAH6893293.1"/>
    <property type="molecule type" value="Genomic_DNA"/>
</dbReference>
<name>A0A9P9APG0_9HYPO</name>